<feature type="transmembrane region" description="Helical" evidence="7">
    <location>
        <begin position="184"/>
        <end position="204"/>
    </location>
</feature>
<evidence type="ECO:0000313" key="8">
    <source>
        <dbReference type="EMBL" id="GMM56845.1"/>
    </source>
</evidence>
<evidence type="ECO:0000256" key="5">
    <source>
        <dbReference type="ARBA" id="ARBA00023136"/>
    </source>
</evidence>
<dbReference type="Pfam" id="PF01184">
    <property type="entry name" value="Gpr1_Fun34_YaaH"/>
    <property type="match status" value="1"/>
</dbReference>
<evidence type="ECO:0000256" key="2">
    <source>
        <dbReference type="ARBA" id="ARBA00005587"/>
    </source>
</evidence>
<feature type="transmembrane region" description="Helical" evidence="7">
    <location>
        <begin position="274"/>
        <end position="291"/>
    </location>
</feature>
<evidence type="ECO:0000256" key="4">
    <source>
        <dbReference type="ARBA" id="ARBA00022989"/>
    </source>
</evidence>
<comment type="similarity">
    <text evidence="2">Belongs to the acetate uptake transporter (AceTr) (TC 2.A.96) family.</text>
</comment>
<dbReference type="PANTHER" id="PTHR31123">
    <property type="entry name" value="ACCUMULATION OF DYADS PROTEIN 2-RELATED"/>
    <property type="match status" value="1"/>
</dbReference>
<gene>
    <name evidence="8" type="ORF">DAKH74_034610</name>
</gene>
<dbReference type="PROSITE" id="PS01114">
    <property type="entry name" value="GPR1_FUN34_YAAH"/>
    <property type="match status" value="1"/>
</dbReference>
<evidence type="ECO:0000313" key="9">
    <source>
        <dbReference type="Proteomes" id="UP001377567"/>
    </source>
</evidence>
<sequence>MLPRQSGESQHSVASTGSVDSANSTNSSDSPVYLKHEDVLPKSHDTSIASDRGSSQNIHSTRTNDSMDNHSIGSITRIFTTGDNNEYIYIGRQKFLRADLYEAFGGTLQPGLAPPSTHRFANPAPLGLSAFALTTFVLSVCNARAQGITTPNIVVGLAVFYGGLVQLLAGMWEISLENTFGGTALASYGGFWMSFGAIYIPWFGILDAYAGREDELGSALGFYLLGWCIFTWGLSLCTMKSTVMFFALFFLLGLTFLLLAISEFQGGAVNVKRAAGGLGVVVACVAWYNAFAGLSNKQNSYVVAHSIPLPINERVWV</sequence>
<dbReference type="Proteomes" id="UP001377567">
    <property type="component" value="Unassembled WGS sequence"/>
</dbReference>
<dbReference type="AlphaFoldDB" id="A0AAV5RYY4"/>
<feature type="compositionally biased region" description="Polar residues" evidence="6">
    <location>
        <begin position="46"/>
        <end position="67"/>
    </location>
</feature>
<evidence type="ECO:0000256" key="1">
    <source>
        <dbReference type="ARBA" id="ARBA00004141"/>
    </source>
</evidence>
<feature type="transmembrane region" description="Helical" evidence="7">
    <location>
        <begin position="124"/>
        <end position="141"/>
    </location>
</feature>
<dbReference type="InterPro" id="IPR047622">
    <property type="entry name" value="GPR1_FUN34_YAAH"/>
</dbReference>
<organism evidence="8 9">
    <name type="scientific">Maudiozyma humilis</name>
    <name type="common">Sour dough yeast</name>
    <name type="synonym">Kazachstania humilis</name>
    <dbReference type="NCBI Taxonomy" id="51915"/>
    <lineage>
        <taxon>Eukaryota</taxon>
        <taxon>Fungi</taxon>
        <taxon>Dikarya</taxon>
        <taxon>Ascomycota</taxon>
        <taxon>Saccharomycotina</taxon>
        <taxon>Saccharomycetes</taxon>
        <taxon>Saccharomycetales</taxon>
        <taxon>Saccharomycetaceae</taxon>
        <taxon>Maudiozyma</taxon>
    </lineage>
</organism>
<keyword evidence="4 7" id="KW-1133">Transmembrane helix</keyword>
<dbReference type="GO" id="GO:0015123">
    <property type="term" value="F:acetate transmembrane transporter activity"/>
    <property type="evidence" value="ECO:0007669"/>
    <property type="project" value="TreeGrafter"/>
</dbReference>
<feature type="transmembrane region" description="Helical" evidence="7">
    <location>
        <begin position="216"/>
        <end position="236"/>
    </location>
</feature>
<dbReference type="NCBIfam" id="NF038013">
    <property type="entry name" value="AceTr_1"/>
    <property type="match status" value="1"/>
</dbReference>
<dbReference type="PANTHER" id="PTHR31123:SF1">
    <property type="entry name" value="ACCUMULATION OF DYADS PROTEIN 2-RELATED"/>
    <property type="match status" value="1"/>
</dbReference>
<keyword evidence="9" id="KW-1185">Reference proteome</keyword>
<reference evidence="8 9" key="1">
    <citation type="journal article" date="2023" name="Elife">
        <title>Identification of key yeast species and microbe-microbe interactions impacting larval growth of Drosophila in the wild.</title>
        <authorList>
            <person name="Mure A."/>
            <person name="Sugiura Y."/>
            <person name="Maeda R."/>
            <person name="Honda K."/>
            <person name="Sakurai N."/>
            <person name="Takahashi Y."/>
            <person name="Watada M."/>
            <person name="Katoh T."/>
            <person name="Gotoh A."/>
            <person name="Gotoh Y."/>
            <person name="Taniguchi I."/>
            <person name="Nakamura K."/>
            <person name="Hayashi T."/>
            <person name="Katayama T."/>
            <person name="Uemura T."/>
            <person name="Hattori Y."/>
        </authorList>
    </citation>
    <scope>NUCLEOTIDE SEQUENCE [LARGE SCALE GENOMIC DNA]</scope>
    <source>
        <strain evidence="8 9">KH-74</strain>
    </source>
</reference>
<evidence type="ECO:0000256" key="3">
    <source>
        <dbReference type="ARBA" id="ARBA00022692"/>
    </source>
</evidence>
<feature type="compositionally biased region" description="Polar residues" evidence="6">
    <location>
        <begin position="1"/>
        <end position="30"/>
    </location>
</feature>
<accession>A0AAV5RYY4</accession>
<proteinExistence type="inferred from homology"/>
<evidence type="ECO:0000256" key="7">
    <source>
        <dbReference type="SAM" id="Phobius"/>
    </source>
</evidence>
<dbReference type="EMBL" id="BTGD01000010">
    <property type="protein sequence ID" value="GMM56845.1"/>
    <property type="molecule type" value="Genomic_DNA"/>
</dbReference>
<evidence type="ECO:0000256" key="6">
    <source>
        <dbReference type="SAM" id="MobiDB-lite"/>
    </source>
</evidence>
<dbReference type="InterPro" id="IPR051633">
    <property type="entry name" value="AceTr"/>
</dbReference>
<feature type="compositionally biased region" description="Basic and acidic residues" evidence="6">
    <location>
        <begin position="34"/>
        <end position="45"/>
    </location>
</feature>
<dbReference type="InterPro" id="IPR000791">
    <property type="entry name" value="Gpr1/Fun34/SatP-like"/>
</dbReference>
<name>A0AAV5RYY4_MAUHU</name>
<comment type="subcellular location">
    <subcellularLocation>
        <location evidence="1">Membrane</location>
        <topology evidence="1">Multi-pass membrane protein</topology>
    </subcellularLocation>
</comment>
<feature type="transmembrane region" description="Helical" evidence="7">
    <location>
        <begin position="242"/>
        <end position="262"/>
    </location>
</feature>
<protein>
    <submittedName>
        <fullName evidence="8">Uncharacterized protein</fullName>
    </submittedName>
</protein>
<keyword evidence="3 7" id="KW-0812">Transmembrane</keyword>
<dbReference type="GO" id="GO:0005886">
    <property type="term" value="C:plasma membrane"/>
    <property type="evidence" value="ECO:0007669"/>
    <property type="project" value="TreeGrafter"/>
</dbReference>
<feature type="region of interest" description="Disordered" evidence="6">
    <location>
        <begin position="1"/>
        <end position="67"/>
    </location>
</feature>
<feature type="transmembrane region" description="Helical" evidence="7">
    <location>
        <begin position="153"/>
        <end position="172"/>
    </location>
</feature>
<keyword evidence="5 7" id="KW-0472">Membrane</keyword>
<comment type="caution">
    <text evidence="8">The sequence shown here is derived from an EMBL/GenBank/DDBJ whole genome shotgun (WGS) entry which is preliminary data.</text>
</comment>